<dbReference type="GeneID" id="89932382"/>
<evidence type="ECO:0000313" key="2">
    <source>
        <dbReference type="EMBL" id="KAK5162901.1"/>
    </source>
</evidence>
<name>A0AAV9NWW0_9PEZI</name>
<dbReference type="AlphaFoldDB" id="A0AAV9NWW0"/>
<evidence type="ECO:0000313" key="3">
    <source>
        <dbReference type="Proteomes" id="UP001337655"/>
    </source>
</evidence>
<protein>
    <submittedName>
        <fullName evidence="2">Uncharacterized protein</fullName>
    </submittedName>
</protein>
<feature type="region of interest" description="Disordered" evidence="1">
    <location>
        <begin position="18"/>
        <end position="38"/>
    </location>
</feature>
<dbReference type="EMBL" id="JAVRRT010000031">
    <property type="protein sequence ID" value="KAK5162901.1"/>
    <property type="molecule type" value="Genomic_DNA"/>
</dbReference>
<dbReference type="Proteomes" id="UP001337655">
    <property type="component" value="Unassembled WGS sequence"/>
</dbReference>
<accession>A0AAV9NWW0</accession>
<keyword evidence="3" id="KW-1185">Reference proteome</keyword>
<dbReference type="InterPro" id="IPR036291">
    <property type="entry name" value="NAD(P)-bd_dom_sf"/>
</dbReference>
<dbReference type="Gene3D" id="3.40.50.720">
    <property type="entry name" value="NAD(P)-binding Rossmann-like Domain"/>
    <property type="match status" value="1"/>
</dbReference>
<gene>
    <name evidence="2" type="ORF">LTR77_011062</name>
</gene>
<proteinExistence type="predicted"/>
<organism evidence="2 3">
    <name type="scientific">Saxophila tyrrhenica</name>
    <dbReference type="NCBI Taxonomy" id="1690608"/>
    <lineage>
        <taxon>Eukaryota</taxon>
        <taxon>Fungi</taxon>
        <taxon>Dikarya</taxon>
        <taxon>Ascomycota</taxon>
        <taxon>Pezizomycotina</taxon>
        <taxon>Dothideomycetes</taxon>
        <taxon>Dothideomycetidae</taxon>
        <taxon>Mycosphaerellales</taxon>
        <taxon>Extremaceae</taxon>
        <taxon>Saxophila</taxon>
    </lineage>
</organism>
<sequence length="143" mass="15091">MAASQGVLHDLSRTSRPLVNFGHSLPPSAMPEKSTGLRHPGGLLDRSLAAVINMVQMELPSAGAVPIELATDRLSEATEMAHQPQNILVFGATGLIGGYITNALLAAKHNFGSIGIFTSQGSAERKKDLFDAYRAKGASVIIR</sequence>
<dbReference type="SUPFAM" id="SSF51735">
    <property type="entry name" value="NAD(P)-binding Rossmann-fold domains"/>
    <property type="match status" value="1"/>
</dbReference>
<reference evidence="2 3" key="1">
    <citation type="submission" date="2023-08" db="EMBL/GenBank/DDBJ databases">
        <title>Black Yeasts Isolated from many extreme environments.</title>
        <authorList>
            <person name="Coleine C."/>
            <person name="Stajich J.E."/>
            <person name="Selbmann L."/>
        </authorList>
    </citation>
    <scope>NUCLEOTIDE SEQUENCE [LARGE SCALE GENOMIC DNA]</scope>
    <source>
        <strain evidence="2 3">CCFEE 5935</strain>
    </source>
</reference>
<comment type="caution">
    <text evidence="2">The sequence shown here is derived from an EMBL/GenBank/DDBJ whole genome shotgun (WGS) entry which is preliminary data.</text>
</comment>
<evidence type="ECO:0000256" key="1">
    <source>
        <dbReference type="SAM" id="MobiDB-lite"/>
    </source>
</evidence>
<dbReference type="RefSeq" id="XP_064653500.1">
    <property type="nucleotide sequence ID" value="XM_064808274.1"/>
</dbReference>